<evidence type="ECO:0000256" key="2">
    <source>
        <dbReference type="ARBA" id="ARBA00026073"/>
    </source>
</evidence>
<dbReference type="InterPro" id="IPR013520">
    <property type="entry name" value="Ribonucl_H"/>
</dbReference>
<comment type="function">
    <text evidence="1">DNA polymerase III is a complex, multichain enzyme responsible for most of the replicative synthesis in bacteria. The epsilon subunit contain the editing function and is a proofreading 3'-5' exonuclease.</text>
</comment>
<proteinExistence type="predicted"/>
<dbReference type="InterPro" id="IPR006054">
    <property type="entry name" value="DnaQ"/>
</dbReference>
<comment type="subunit">
    <text evidence="2">DNA polymerase III contains a core (composed of alpha, epsilon and theta chains) that associates with a tau subunit. This core dimerizes to form the POLIII' complex. PolIII' associates with the gamma complex (composed of gamma, delta, delta', psi and chi chains) and with the beta chain to form the complete DNA polymerase III complex.</text>
</comment>
<dbReference type="GO" id="GO:0005829">
    <property type="term" value="C:cytosol"/>
    <property type="evidence" value="ECO:0007669"/>
    <property type="project" value="TreeGrafter"/>
</dbReference>
<dbReference type="AlphaFoldDB" id="A0A1G6YFQ6"/>
<dbReference type="InterPro" id="IPR036397">
    <property type="entry name" value="RNaseH_sf"/>
</dbReference>
<dbReference type="NCBIfam" id="TIGR00573">
    <property type="entry name" value="dnaq"/>
    <property type="match status" value="1"/>
</dbReference>
<dbReference type="RefSeq" id="WP_092075873.1">
    <property type="nucleotide sequence ID" value="NZ_FNAQ01000002.1"/>
</dbReference>
<dbReference type="Gene3D" id="3.30.420.10">
    <property type="entry name" value="Ribonuclease H-like superfamily/Ribonuclease H"/>
    <property type="match status" value="1"/>
</dbReference>
<accession>A0A1G6YFQ6</accession>
<dbReference type="InterPro" id="IPR012337">
    <property type="entry name" value="RNaseH-like_sf"/>
</dbReference>
<organism evidence="4 5">
    <name type="scientific">Desulfuromonas thiophila</name>
    <dbReference type="NCBI Taxonomy" id="57664"/>
    <lineage>
        <taxon>Bacteria</taxon>
        <taxon>Pseudomonadati</taxon>
        <taxon>Thermodesulfobacteriota</taxon>
        <taxon>Desulfuromonadia</taxon>
        <taxon>Desulfuromonadales</taxon>
        <taxon>Desulfuromonadaceae</taxon>
        <taxon>Desulfuromonas</taxon>
    </lineage>
</organism>
<dbReference type="GO" id="GO:0045004">
    <property type="term" value="P:DNA replication proofreading"/>
    <property type="evidence" value="ECO:0007669"/>
    <property type="project" value="TreeGrafter"/>
</dbReference>
<protein>
    <submittedName>
        <fullName evidence="4">DNA polymerase-3 subunit epsilon</fullName>
    </submittedName>
</protein>
<dbReference type="STRING" id="57664.SAMN05661003_1024"/>
<dbReference type="SMART" id="SM00479">
    <property type="entry name" value="EXOIII"/>
    <property type="match status" value="1"/>
</dbReference>
<evidence type="ECO:0000259" key="3">
    <source>
        <dbReference type="SMART" id="SM00479"/>
    </source>
</evidence>
<dbReference type="Pfam" id="PF00929">
    <property type="entry name" value="RNase_T"/>
    <property type="match status" value="1"/>
</dbReference>
<gene>
    <name evidence="4" type="ORF">SAMN05661003_1024</name>
</gene>
<name>A0A1G6YFQ6_9BACT</name>
<dbReference type="EMBL" id="FNAQ01000002">
    <property type="protein sequence ID" value="SDD88386.1"/>
    <property type="molecule type" value="Genomic_DNA"/>
</dbReference>
<dbReference type="OrthoDB" id="9804290at2"/>
<evidence type="ECO:0000313" key="5">
    <source>
        <dbReference type="Proteomes" id="UP000243205"/>
    </source>
</evidence>
<dbReference type="GO" id="GO:0003677">
    <property type="term" value="F:DNA binding"/>
    <property type="evidence" value="ECO:0007669"/>
    <property type="project" value="InterPro"/>
</dbReference>
<dbReference type="PANTHER" id="PTHR30231">
    <property type="entry name" value="DNA POLYMERASE III SUBUNIT EPSILON"/>
    <property type="match status" value="1"/>
</dbReference>
<reference evidence="5" key="1">
    <citation type="submission" date="2016-10" db="EMBL/GenBank/DDBJ databases">
        <authorList>
            <person name="Varghese N."/>
            <person name="Submissions S."/>
        </authorList>
    </citation>
    <scope>NUCLEOTIDE SEQUENCE [LARGE SCALE GENOMIC DNA]</scope>
    <source>
        <strain evidence="5">DSM 8987</strain>
    </source>
</reference>
<feature type="domain" description="Exonuclease" evidence="3">
    <location>
        <begin position="46"/>
        <end position="213"/>
    </location>
</feature>
<dbReference type="PANTHER" id="PTHR30231:SF41">
    <property type="entry name" value="DNA POLYMERASE III SUBUNIT EPSILON"/>
    <property type="match status" value="1"/>
</dbReference>
<keyword evidence="5" id="KW-1185">Reference proteome</keyword>
<dbReference type="Proteomes" id="UP000243205">
    <property type="component" value="Unassembled WGS sequence"/>
</dbReference>
<evidence type="ECO:0000256" key="1">
    <source>
        <dbReference type="ARBA" id="ARBA00025483"/>
    </source>
</evidence>
<dbReference type="GO" id="GO:0003887">
    <property type="term" value="F:DNA-directed DNA polymerase activity"/>
    <property type="evidence" value="ECO:0007669"/>
    <property type="project" value="InterPro"/>
</dbReference>
<evidence type="ECO:0000313" key="4">
    <source>
        <dbReference type="EMBL" id="SDD88386.1"/>
    </source>
</evidence>
<sequence length="234" mass="26723">MWKSLFKSAQRRVKGERGDPVAEFVCRKAEQIRSSAVLKLSLSEATFCVVDLETTGLDLDSDVIINAAAVKVKSRQITKIFDTFVKPPFPVPPDSIQWHGITDTMLENKPTIAEVLPELLRFIGPSILVGHHINFDLRMLDRQLRRYYDCPLEGAPWLDTMLLHKLVMENNTSTRLDDLLMTYCIDCEQRHRALGDAIATTRVFLRIIQELSTSYQSLNDLYSAQLDLSRKENL</sequence>
<dbReference type="GO" id="GO:0008408">
    <property type="term" value="F:3'-5' exonuclease activity"/>
    <property type="evidence" value="ECO:0007669"/>
    <property type="project" value="TreeGrafter"/>
</dbReference>
<dbReference type="SUPFAM" id="SSF53098">
    <property type="entry name" value="Ribonuclease H-like"/>
    <property type="match status" value="1"/>
</dbReference>
<dbReference type="FunFam" id="3.30.420.10:FF:000045">
    <property type="entry name" value="3'-5' exonuclease DinG"/>
    <property type="match status" value="1"/>
</dbReference>
<dbReference type="CDD" id="cd06127">
    <property type="entry name" value="DEDDh"/>
    <property type="match status" value="1"/>
</dbReference>